<feature type="transmembrane region" description="Helical" evidence="2">
    <location>
        <begin position="36"/>
        <end position="56"/>
    </location>
</feature>
<dbReference type="EMBL" id="JAASRM010000001">
    <property type="protein sequence ID" value="NIK87182.1"/>
    <property type="molecule type" value="Genomic_DNA"/>
</dbReference>
<organism evidence="3 4">
    <name type="scientific">Rhizomicrobium palustre</name>
    <dbReference type="NCBI Taxonomy" id="189966"/>
    <lineage>
        <taxon>Bacteria</taxon>
        <taxon>Pseudomonadati</taxon>
        <taxon>Pseudomonadota</taxon>
        <taxon>Alphaproteobacteria</taxon>
        <taxon>Micropepsales</taxon>
        <taxon>Micropepsaceae</taxon>
        <taxon>Rhizomicrobium</taxon>
    </lineage>
</organism>
<evidence type="ECO:0000313" key="3">
    <source>
        <dbReference type="EMBL" id="NIK87182.1"/>
    </source>
</evidence>
<dbReference type="Proteomes" id="UP000570514">
    <property type="component" value="Unassembled WGS sequence"/>
</dbReference>
<feature type="region of interest" description="Disordered" evidence="1">
    <location>
        <begin position="1"/>
        <end position="24"/>
    </location>
</feature>
<keyword evidence="2" id="KW-0472">Membrane</keyword>
<sequence>MADKEAEYLPQGEDNNSRELNSHSARQAQTLGRMRYVLGIGLVLVILMFAIIYMAGP</sequence>
<gene>
    <name evidence="3" type="ORF">FHS83_000500</name>
</gene>
<dbReference type="RefSeq" id="WP_167080557.1">
    <property type="nucleotide sequence ID" value="NZ_BAAADC010000001.1"/>
</dbReference>
<keyword evidence="2" id="KW-0812">Transmembrane</keyword>
<accession>A0A846MVT0</accession>
<keyword evidence="2" id="KW-1133">Transmembrane helix</keyword>
<name>A0A846MVT0_9PROT</name>
<keyword evidence="4" id="KW-1185">Reference proteome</keyword>
<evidence type="ECO:0000256" key="1">
    <source>
        <dbReference type="SAM" id="MobiDB-lite"/>
    </source>
</evidence>
<dbReference type="AlphaFoldDB" id="A0A846MVT0"/>
<evidence type="ECO:0000256" key="2">
    <source>
        <dbReference type="SAM" id="Phobius"/>
    </source>
</evidence>
<proteinExistence type="predicted"/>
<protein>
    <submittedName>
        <fullName evidence="3">Uncharacterized protein</fullName>
    </submittedName>
</protein>
<reference evidence="3 4" key="1">
    <citation type="submission" date="2020-03" db="EMBL/GenBank/DDBJ databases">
        <title>Genomic Encyclopedia of Type Strains, Phase IV (KMG-IV): sequencing the most valuable type-strain genomes for metagenomic binning, comparative biology and taxonomic classification.</title>
        <authorList>
            <person name="Goeker M."/>
        </authorList>
    </citation>
    <scope>NUCLEOTIDE SEQUENCE [LARGE SCALE GENOMIC DNA]</scope>
    <source>
        <strain evidence="3 4">DSM 19867</strain>
    </source>
</reference>
<evidence type="ECO:0000313" key="4">
    <source>
        <dbReference type="Proteomes" id="UP000570514"/>
    </source>
</evidence>
<comment type="caution">
    <text evidence="3">The sequence shown here is derived from an EMBL/GenBank/DDBJ whole genome shotgun (WGS) entry which is preliminary data.</text>
</comment>